<proteinExistence type="predicted"/>
<evidence type="ECO:0000313" key="1">
    <source>
        <dbReference type="EMBL" id="ERN00471.1"/>
    </source>
</evidence>
<sequence>MWLQKVYCGSASLYCRSVVFIIGSTYSTARSAVAPKSVLSERVLVLLECVSSLPEQPIQPSECFGSRRSAVEASPYIARARVLITRAFKWIAGVYGERVVSKSH</sequence>
<dbReference type="Proteomes" id="UP000017836">
    <property type="component" value="Unassembled WGS sequence"/>
</dbReference>
<dbReference type="Gramene" id="ERN00471">
    <property type="protein sequence ID" value="ERN00471"/>
    <property type="gene ID" value="AMTR_s04427p00002440"/>
</dbReference>
<keyword evidence="2" id="KW-1185">Reference proteome</keyword>
<dbReference type="HOGENOM" id="CLU_2253781_0_0_1"/>
<name>U5D0M8_AMBTC</name>
<gene>
    <name evidence="1" type="ORF">AMTR_s04427p00002440</name>
</gene>
<dbReference type="EMBL" id="KI394900">
    <property type="protein sequence ID" value="ERN00471.1"/>
    <property type="molecule type" value="Genomic_DNA"/>
</dbReference>
<accession>U5D0M8</accession>
<reference evidence="2" key="1">
    <citation type="journal article" date="2013" name="Science">
        <title>The Amborella genome and the evolution of flowering plants.</title>
        <authorList>
            <consortium name="Amborella Genome Project"/>
        </authorList>
    </citation>
    <scope>NUCLEOTIDE SEQUENCE [LARGE SCALE GENOMIC DNA]</scope>
</reference>
<organism evidence="1 2">
    <name type="scientific">Amborella trichopoda</name>
    <dbReference type="NCBI Taxonomy" id="13333"/>
    <lineage>
        <taxon>Eukaryota</taxon>
        <taxon>Viridiplantae</taxon>
        <taxon>Streptophyta</taxon>
        <taxon>Embryophyta</taxon>
        <taxon>Tracheophyta</taxon>
        <taxon>Spermatophyta</taxon>
        <taxon>Magnoliopsida</taxon>
        <taxon>Amborellales</taxon>
        <taxon>Amborellaceae</taxon>
        <taxon>Amborella</taxon>
    </lineage>
</organism>
<evidence type="ECO:0000313" key="2">
    <source>
        <dbReference type="Proteomes" id="UP000017836"/>
    </source>
</evidence>
<dbReference type="AlphaFoldDB" id="U5D0M8"/>
<protein>
    <submittedName>
        <fullName evidence="1">Uncharacterized protein</fullName>
    </submittedName>
</protein>